<keyword evidence="2" id="KW-0812">Transmembrane</keyword>
<feature type="transmembrane region" description="Helical" evidence="2">
    <location>
        <begin position="57"/>
        <end position="79"/>
    </location>
</feature>
<reference evidence="4" key="1">
    <citation type="journal article" date="2019" name="Int. J. Syst. Evol. Microbiol.">
        <title>The Global Catalogue of Microorganisms (GCM) 10K type strain sequencing project: providing services to taxonomists for standard genome sequencing and annotation.</title>
        <authorList>
            <consortium name="The Broad Institute Genomics Platform"/>
            <consortium name="The Broad Institute Genome Sequencing Center for Infectious Disease"/>
            <person name="Wu L."/>
            <person name="Ma J."/>
        </authorList>
    </citation>
    <scope>NUCLEOTIDE SEQUENCE [LARGE SCALE GENOMIC DNA]</scope>
    <source>
        <strain evidence="4">JCM 19015</strain>
    </source>
</reference>
<protein>
    <submittedName>
        <fullName evidence="3">Uncharacterized protein</fullName>
    </submittedName>
</protein>
<name>A0ABP8ZFY0_9MICO</name>
<dbReference type="RefSeq" id="WP_345482205.1">
    <property type="nucleotide sequence ID" value="NZ_BAABLP010000008.1"/>
</dbReference>
<dbReference type="EMBL" id="BAABLP010000008">
    <property type="protein sequence ID" value="GAA4755196.1"/>
    <property type="molecule type" value="Genomic_DNA"/>
</dbReference>
<evidence type="ECO:0000256" key="1">
    <source>
        <dbReference type="SAM" id="MobiDB-lite"/>
    </source>
</evidence>
<evidence type="ECO:0000313" key="4">
    <source>
        <dbReference type="Proteomes" id="UP001500121"/>
    </source>
</evidence>
<organism evidence="3 4">
    <name type="scientific">Amnibacterium soli</name>
    <dbReference type="NCBI Taxonomy" id="1282736"/>
    <lineage>
        <taxon>Bacteria</taxon>
        <taxon>Bacillati</taxon>
        <taxon>Actinomycetota</taxon>
        <taxon>Actinomycetes</taxon>
        <taxon>Micrococcales</taxon>
        <taxon>Microbacteriaceae</taxon>
        <taxon>Amnibacterium</taxon>
    </lineage>
</organism>
<dbReference type="Proteomes" id="UP001500121">
    <property type="component" value="Unassembled WGS sequence"/>
</dbReference>
<sequence>MSTRNVITAADPARALPREALELDVDGLLKEFTTQPEIEHQLAQTVPRSTPPRRRRLDLALAAVIAAFLAAIAFLPASFTHGAIAGRSTSTPTSAPTSAPTSTPTASSADARATATALLNEITVPTAANRVSTPPTQYLAQPRTGLSCKGQASASPRYWIVPDTTLQAVATFLKTHRPASATRLPFNHNTDSGISSAFTSYRPAPHSLVVIALATTPEGIGIRADADVFLGNTCINSGTTATP</sequence>
<keyword evidence="2" id="KW-1133">Transmembrane helix</keyword>
<comment type="caution">
    <text evidence="3">The sequence shown here is derived from an EMBL/GenBank/DDBJ whole genome shotgun (WGS) entry which is preliminary data.</text>
</comment>
<keyword evidence="4" id="KW-1185">Reference proteome</keyword>
<proteinExistence type="predicted"/>
<evidence type="ECO:0000256" key="2">
    <source>
        <dbReference type="SAM" id="Phobius"/>
    </source>
</evidence>
<gene>
    <name evidence="3" type="ORF">GCM10025783_30480</name>
</gene>
<evidence type="ECO:0000313" key="3">
    <source>
        <dbReference type="EMBL" id="GAA4755196.1"/>
    </source>
</evidence>
<accession>A0ABP8ZFY0</accession>
<keyword evidence="2" id="KW-0472">Membrane</keyword>
<feature type="region of interest" description="Disordered" evidence="1">
    <location>
        <begin position="88"/>
        <end position="111"/>
    </location>
</feature>